<name>A0A4R1HX22_PSEEN</name>
<dbReference type="InterPro" id="IPR000873">
    <property type="entry name" value="AMP-dep_synth/lig_dom"/>
</dbReference>
<accession>A0A4R1HX22</accession>
<dbReference type="Proteomes" id="UP000295560">
    <property type="component" value="Unassembled WGS sequence"/>
</dbReference>
<dbReference type="PROSITE" id="PS00455">
    <property type="entry name" value="AMP_BINDING"/>
    <property type="match status" value="1"/>
</dbReference>
<dbReference type="GO" id="GO:0005829">
    <property type="term" value="C:cytosol"/>
    <property type="evidence" value="ECO:0007669"/>
    <property type="project" value="TreeGrafter"/>
</dbReference>
<dbReference type="GO" id="GO:0044550">
    <property type="term" value="P:secondary metabolite biosynthetic process"/>
    <property type="evidence" value="ECO:0007669"/>
    <property type="project" value="TreeGrafter"/>
</dbReference>
<dbReference type="InterPro" id="IPR025110">
    <property type="entry name" value="AMP-bd_C"/>
</dbReference>
<feature type="domain" description="Carrier" evidence="4">
    <location>
        <begin position="945"/>
        <end position="1019"/>
    </location>
</feature>
<dbReference type="Gene3D" id="3.30.559.30">
    <property type="entry name" value="Nonribosomal peptide synthetase, condensation domain"/>
    <property type="match status" value="2"/>
</dbReference>
<dbReference type="SUPFAM" id="SSF52777">
    <property type="entry name" value="CoA-dependent acyltransferases"/>
    <property type="match status" value="4"/>
</dbReference>
<dbReference type="SMART" id="SM00823">
    <property type="entry name" value="PKS_PP"/>
    <property type="match status" value="1"/>
</dbReference>
<dbReference type="Gene3D" id="3.30.300.30">
    <property type="match status" value="1"/>
</dbReference>
<dbReference type="PROSITE" id="PS00012">
    <property type="entry name" value="PHOSPHOPANTETHEINE"/>
    <property type="match status" value="1"/>
</dbReference>
<dbReference type="GO" id="GO:0043041">
    <property type="term" value="P:amino acid activation for nonribosomal peptide biosynthetic process"/>
    <property type="evidence" value="ECO:0007669"/>
    <property type="project" value="TreeGrafter"/>
</dbReference>
<reference evidence="5 6" key="1">
    <citation type="submission" date="2019-03" db="EMBL/GenBank/DDBJ databases">
        <title>Sequencing the genomes of 1000 actinobacteria strains.</title>
        <authorList>
            <person name="Klenk H.-P."/>
        </authorList>
    </citation>
    <scope>NUCLEOTIDE SEQUENCE [LARGE SCALE GENOMIC DNA]</scope>
    <source>
        <strain evidence="5 6">DSM 44969</strain>
    </source>
</reference>
<dbReference type="InterPro" id="IPR010071">
    <property type="entry name" value="AA_adenyl_dom"/>
</dbReference>
<sequence>MTGIADVLALTPLQRGMHALHLVSAEAGESEIYTVELVLDLDGTLDVARLRRAVTTVLRRHPNLAATFRSEGLPHPVALVPAEPDVPWREVDATPDEFAALLEHELRTAFALESAPACRAVLGRLGPDRHRLVWTFHHIVVDGWSIPLLWDDLAAAYRADDPSSLPEPAPYRDYIAWLQGQDTDAARDHWRAVLSDVDGPTKVGIPTAGDAGHPSLTMRYLDGEPLAALHRDAAALGVTINTLAQVAWAILLHRITGRTDVTFGGSVSGRPEQVPRIGEMVGLFTNTVPTRVRLVAGEPVGELCHRVQREGALARTHGYLQLGELQRQAGRGELFDTILSYHNVPKDASGGARELGDGLVMRPVFMDGYTHYPLVVAPFELDGRLYVNVDTRAGALPDGVDPGELGETFLRTVTEIAAAPSREFRAIGRRHEAPVPDTGRAVPPAGIHEVFAAVAARQPDDVAATDALGSLTYGELDAWARRISADLAAAGVRREGRVAVAMDRTAGYLAAVFGVLGAGGVVVPLDVTAPAERNALILDHASAAVLLTSPGIEPAAGPAVTRMTVPPRPDPSEPVRFEPLPALPGQGAYVVFTSGSTGVPKGVVATHDGVLALLRNHVEAIYRPAGGDDRRLRVAHGWSFAFDAAWQPQLALLAGHELVLLDEDDRREPDRLIRVLRRHGVDMLDTSPSLLRPLRAAGLLDHGGLSVLALGSEDIAADVWRDLADRPELQAHNFYGPTETTVEVFSARIAPGSSPSVGLPARGTTGHVLGPDLTPVPAGFVGELYLAGPQVTRGYDGQPARTAARYLPDVAGGGGRMYRTGDLVRRDAAGSLVFVGRADDQVKIRGYRVETGEVVAALRAHPGVRDAVVTTRARGASTVLVAYLVAAHDGLDTADVRASATTRLPGYMVPARVVAVPAIPTDVNGKTDFRALAAFDADSAADVAGPRTPTERRVHDVVAQALDVPAVDVVADLADAGIDSITVIGIVAGLRHEGIAVSARTVLSAGSIAELALHADRAPEPDDVPEAAAGPVRMPALDWLGVLGAVRRYAMTLVVALPSDARPDRVETVLRAVVAAHPQLAGTLVRDGDRLTLDVPADPDPSVPVARYDVHAPVARAVARLAGQAWDRLDPDEGRMLAATHVRGAGLARPLLVLALHHVVCDVVSWHVLLADMAAAWRSVEWDEPVRLPGETTPLAAWSRALDVRAGSAEVAAQRPYWTGVADRVDRAPRLGSTASATYRDMRVHRQRSPVPDSGSCTVEVLVLAALGAAWATALSAAGGPPGHGPPVALEGHGRVDELVERDAGTPIDTSRTLGWFTTTFPTVVGGPDATAPTVDELRLPGAAEAWLGTVADALAAVPAGGADAGLLGHVPVPGGYGVPEVLVTYLGRVDRISSARAVDARPWTAVTDPGVVGEVPIVTEPDMSCPFALELSVGVQAAPEGSVLESYWRHVPARLAADVVSRLAGAFDEALVALSGGTAAAVTAAGGERSSA</sequence>
<dbReference type="CDD" id="cd05930">
    <property type="entry name" value="A_NRPS"/>
    <property type="match status" value="1"/>
</dbReference>
<evidence type="ECO:0000313" key="6">
    <source>
        <dbReference type="Proteomes" id="UP000295560"/>
    </source>
</evidence>
<dbReference type="InterPro" id="IPR009081">
    <property type="entry name" value="PP-bd_ACP"/>
</dbReference>
<dbReference type="Gene3D" id="3.30.559.10">
    <property type="entry name" value="Chloramphenicol acetyltransferase-like domain"/>
    <property type="match status" value="2"/>
</dbReference>
<dbReference type="PANTHER" id="PTHR45527">
    <property type="entry name" value="NONRIBOSOMAL PEPTIDE SYNTHETASE"/>
    <property type="match status" value="1"/>
</dbReference>
<dbReference type="NCBIfam" id="TIGR01733">
    <property type="entry name" value="AA-adenyl-dom"/>
    <property type="match status" value="1"/>
</dbReference>
<evidence type="ECO:0000256" key="3">
    <source>
        <dbReference type="ARBA" id="ARBA00022553"/>
    </source>
</evidence>
<dbReference type="PROSITE" id="PS50075">
    <property type="entry name" value="CARRIER"/>
    <property type="match status" value="1"/>
</dbReference>
<evidence type="ECO:0000259" key="4">
    <source>
        <dbReference type="PROSITE" id="PS50075"/>
    </source>
</evidence>
<protein>
    <submittedName>
        <fullName evidence="5">Mycobactin peptide synthetase MbtF</fullName>
    </submittedName>
</protein>
<dbReference type="InterPro" id="IPR020845">
    <property type="entry name" value="AMP-binding_CS"/>
</dbReference>
<dbReference type="InterPro" id="IPR020806">
    <property type="entry name" value="PKS_PP-bd"/>
</dbReference>
<organism evidence="5 6">
    <name type="scientific">Pseudonocardia endophytica</name>
    <dbReference type="NCBI Taxonomy" id="401976"/>
    <lineage>
        <taxon>Bacteria</taxon>
        <taxon>Bacillati</taxon>
        <taxon>Actinomycetota</taxon>
        <taxon>Actinomycetes</taxon>
        <taxon>Pseudonocardiales</taxon>
        <taxon>Pseudonocardiaceae</taxon>
        <taxon>Pseudonocardia</taxon>
    </lineage>
</organism>
<dbReference type="GO" id="GO:0008610">
    <property type="term" value="P:lipid biosynthetic process"/>
    <property type="evidence" value="ECO:0007669"/>
    <property type="project" value="UniProtKB-ARBA"/>
</dbReference>
<dbReference type="InterPro" id="IPR001242">
    <property type="entry name" value="Condensation_dom"/>
</dbReference>
<dbReference type="InterPro" id="IPR036736">
    <property type="entry name" value="ACP-like_sf"/>
</dbReference>
<evidence type="ECO:0000256" key="2">
    <source>
        <dbReference type="ARBA" id="ARBA00022450"/>
    </source>
</evidence>
<dbReference type="SUPFAM" id="SSF47336">
    <property type="entry name" value="ACP-like"/>
    <property type="match status" value="1"/>
</dbReference>
<dbReference type="PANTHER" id="PTHR45527:SF1">
    <property type="entry name" value="FATTY ACID SYNTHASE"/>
    <property type="match status" value="1"/>
</dbReference>
<evidence type="ECO:0000313" key="5">
    <source>
        <dbReference type="EMBL" id="TCK24589.1"/>
    </source>
</evidence>
<comment type="caution">
    <text evidence="5">The sequence shown here is derived from an EMBL/GenBank/DDBJ whole genome shotgun (WGS) entry which is preliminary data.</text>
</comment>
<dbReference type="OrthoDB" id="2472181at2"/>
<dbReference type="InterPro" id="IPR045851">
    <property type="entry name" value="AMP-bd_C_sf"/>
</dbReference>
<dbReference type="Pfam" id="PF00550">
    <property type="entry name" value="PP-binding"/>
    <property type="match status" value="1"/>
</dbReference>
<dbReference type="InterPro" id="IPR023213">
    <property type="entry name" value="CAT-like_dom_sf"/>
</dbReference>
<dbReference type="Pfam" id="PF13193">
    <property type="entry name" value="AMP-binding_C"/>
    <property type="match status" value="1"/>
</dbReference>
<dbReference type="Gene3D" id="1.10.1200.10">
    <property type="entry name" value="ACP-like"/>
    <property type="match status" value="1"/>
</dbReference>
<keyword evidence="2" id="KW-0596">Phosphopantetheine</keyword>
<dbReference type="Pfam" id="PF00501">
    <property type="entry name" value="AMP-binding"/>
    <property type="match status" value="1"/>
</dbReference>
<dbReference type="GO" id="GO:0031177">
    <property type="term" value="F:phosphopantetheine binding"/>
    <property type="evidence" value="ECO:0007669"/>
    <property type="project" value="InterPro"/>
</dbReference>
<evidence type="ECO:0000256" key="1">
    <source>
        <dbReference type="ARBA" id="ARBA00001957"/>
    </source>
</evidence>
<dbReference type="Pfam" id="PF00668">
    <property type="entry name" value="Condensation"/>
    <property type="match status" value="2"/>
</dbReference>
<proteinExistence type="predicted"/>
<dbReference type="InterPro" id="IPR006162">
    <property type="entry name" value="Ppantetheine_attach_site"/>
</dbReference>
<dbReference type="InterPro" id="IPR042099">
    <property type="entry name" value="ANL_N_sf"/>
</dbReference>
<comment type="cofactor">
    <cofactor evidence="1">
        <name>pantetheine 4'-phosphate</name>
        <dbReference type="ChEBI" id="CHEBI:47942"/>
    </cofactor>
</comment>
<dbReference type="RefSeq" id="WP_132421018.1">
    <property type="nucleotide sequence ID" value="NZ_SMFZ01000001.1"/>
</dbReference>
<dbReference type="SUPFAM" id="SSF56801">
    <property type="entry name" value="Acetyl-CoA synthetase-like"/>
    <property type="match status" value="1"/>
</dbReference>
<dbReference type="GO" id="GO:0003824">
    <property type="term" value="F:catalytic activity"/>
    <property type="evidence" value="ECO:0007669"/>
    <property type="project" value="InterPro"/>
</dbReference>
<dbReference type="EMBL" id="SMFZ01000001">
    <property type="protein sequence ID" value="TCK24589.1"/>
    <property type="molecule type" value="Genomic_DNA"/>
</dbReference>
<keyword evidence="6" id="KW-1185">Reference proteome</keyword>
<dbReference type="Gene3D" id="3.40.50.12780">
    <property type="entry name" value="N-terminal domain of ligase-like"/>
    <property type="match status" value="1"/>
</dbReference>
<keyword evidence="3" id="KW-0597">Phosphoprotein</keyword>
<gene>
    <name evidence="5" type="ORF">EV378_0363</name>
</gene>